<dbReference type="EMBL" id="SRYB01000033">
    <property type="protein sequence ID" value="TGY76939.1"/>
    <property type="molecule type" value="Genomic_DNA"/>
</dbReference>
<protein>
    <submittedName>
        <fullName evidence="1">SIMPL domain-containing protein</fullName>
    </submittedName>
</protein>
<organism evidence="1 2">
    <name type="scientific">Lepagella muris</name>
    <dbReference type="NCBI Taxonomy" id="3032870"/>
    <lineage>
        <taxon>Bacteria</taxon>
        <taxon>Pseudomonadati</taxon>
        <taxon>Bacteroidota</taxon>
        <taxon>Bacteroidia</taxon>
        <taxon>Bacteroidales</taxon>
        <taxon>Muribaculaceae</taxon>
        <taxon>Lepagella</taxon>
    </lineage>
</organism>
<gene>
    <name evidence="1" type="ORF">E5331_16640</name>
</gene>
<reference evidence="1" key="1">
    <citation type="submission" date="2019-04" db="EMBL/GenBank/DDBJ databases">
        <title>Microbes associate with the intestines of laboratory mice.</title>
        <authorList>
            <person name="Navarre W."/>
            <person name="Wong E."/>
            <person name="Huang K."/>
            <person name="Tropini C."/>
            <person name="Ng K."/>
            <person name="Yu B."/>
        </authorList>
    </citation>
    <scope>NUCLEOTIDE SEQUENCE</scope>
    <source>
        <strain evidence="1">NM04_E33</strain>
    </source>
</reference>
<name>A0AC61RC92_9BACT</name>
<sequence>MDNQDNCKSSGKSVFNFSTSTCGLLICIGLLLLGVQVRKGLSSISDNQRVVTVRGLSEREVNANKVTWPIVSKEVGNDLPSIYANIERTNTAILSFLKTNGIKDSEISINAPQVIDLQADRYNSQSIPFRYNVTNVVVVTSSQVEQVRKLIERQTELLKQGIAIVAGDYQYQTTYEYTDLNSIKPTMIADATKNAREAANKFADDSESKLGKIKTASQGQFSIEDRDQYTPYIKRVRVVSTIVYYLKD</sequence>
<dbReference type="Proteomes" id="UP000306319">
    <property type="component" value="Unassembled WGS sequence"/>
</dbReference>
<comment type="caution">
    <text evidence="1">The sequence shown here is derived from an EMBL/GenBank/DDBJ whole genome shotgun (WGS) entry which is preliminary data.</text>
</comment>
<evidence type="ECO:0000313" key="2">
    <source>
        <dbReference type="Proteomes" id="UP000306319"/>
    </source>
</evidence>
<evidence type="ECO:0000313" key="1">
    <source>
        <dbReference type="EMBL" id="TGY76939.1"/>
    </source>
</evidence>
<accession>A0AC61RC92</accession>
<proteinExistence type="predicted"/>
<keyword evidence="2" id="KW-1185">Reference proteome</keyword>